<accession>A0A382KYG7</accession>
<proteinExistence type="predicted"/>
<evidence type="ECO:0008006" key="2">
    <source>
        <dbReference type="Google" id="ProtNLM"/>
    </source>
</evidence>
<organism evidence="1">
    <name type="scientific">marine metagenome</name>
    <dbReference type="NCBI Taxonomy" id="408172"/>
    <lineage>
        <taxon>unclassified sequences</taxon>
        <taxon>metagenomes</taxon>
        <taxon>ecological metagenomes</taxon>
    </lineage>
</organism>
<reference evidence="1" key="1">
    <citation type="submission" date="2018-05" db="EMBL/GenBank/DDBJ databases">
        <authorList>
            <person name="Lanie J.A."/>
            <person name="Ng W.-L."/>
            <person name="Kazmierczak K.M."/>
            <person name="Andrzejewski T.M."/>
            <person name="Davidsen T.M."/>
            <person name="Wayne K.J."/>
            <person name="Tettelin H."/>
            <person name="Glass J.I."/>
            <person name="Rusch D."/>
            <person name="Podicherti R."/>
            <person name="Tsui H.-C.T."/>
            <person name="Winkler M.E."/>
        </authorList>
    </citation>
    <scope>NUCLEOTIDE SEQUENCE</scope>
</reference>
<feature type="non-terminal residue" evidence="1">
    <location>
        <position position="1"/>
    </location>
</feature>
<name>A0A382KYG7_9ZZZZ</name>
<gene>
    <name evidence="1" type="ORF">METZ01_LOCUS280986</name>
</gene>
<sequence>EINGKKRIALGGSLNKGLSNSGIIPLIHGQIKVSWNLTFRGRMASYSAKEGAVQLYGWGFSLRPGKQEALSKWIILFDAGNLTSYNQFKLTAIQAMGVRSLVWKKIPTHIGFGINIINPNQYALTDNEIIAKSKIQSNFIYVGTTFNLFGFKTIPQLWAGSDYNLISISIVDTF</sequence>
<evidence type="ECO:0000313" key="1">
    <source>
        <dbReference type="EMBL" id="SVC28132.1"/>
    </source>
</evidence>
<dbReference type="AlphaFoldDB" id="A0A382KYG7"/>
<protein>
    <recommendedName>
        <fullName evidence="2">Alginate export domain-containing protein</fullName>
    </recommendedName>
</protein>
<dbReference type="EMBL" id="UINC01082924">
    <property type="protein sequence ID" value="SVC28132.1"/>
    <property type="molecule type" value="Genomic_DNA"/>
</dbReference>